<dbReference type="PANTHER" id="PTHR45526">
    <property type="entry name" value="TRANSCRIPTIONAL REGULATORY PROTEIN DPIA"/>
    <property type="match status" value="1"/>
</dbReference>
<evidence type="ECO:0000256" key="10">
    <source>
        <dbReference type="PROSITE-ProRule" id="PRU00169"/>
    </source>
</evidence>
<evidence type="ECO:0000256" key="6">
    <source>
        <dbReference type="ARBA" id="ARBA00023125"/>
    </source>
</evidence>
<evidence type="ECO:0000256" key="4">
    <source>
        <dbReference type="ARBA" id="ARBA00023012"/>
    </source>
</evidence>
<dbReference type="GO" id="GO:0000156">
    <property type="term" value="F:phosphorelay response regulator activity"/>
    <property type="evidence" value="ECO:0007669"/>
    <property type="project" value="TreeGrafter"/>
</dbReference>
<protein>
    <recommendedName>
        <fullName evidence="9">Transcriptional regulatory protein</fullName>
    </recommendedName>
</protein>
<sequence>MTTAGAGGPRDRDLVVLVVEDEPVAAAAHRGHVDAVPGFRALPPAATAAEALMRLRGAEGAAVDLVLLDMHLPDRSGLDVVRALRAAGRWTDVLAVTSARELSTVRAATSLGVVGYLLKPFAGAALRERLRQYAAARGPADADGAALSQAEVDRLLSGHLVPGEEPPARGGGLSEETLAAVVAVLREASSSAAEVATRVGVGRVTARRYLEHLVGTGAADRRPRYGGAGRPELEYRWTAS</sequence>
<dbReference type="Gene3D" id="3.40.50.2300">
    <property type="match status" value="1"/>
</dbReference>
<dbReference type="AlphaFoldDB" id="A0A849BNF8"/>
<keyword evidence="7 9" id="KW-0010">Activator</keyword>
<keyword evidence="4 9" id="KW-0902">Two-component regulatory system</keyword>
<keyword evidence="3 10" id="KW-0597">Phosphoprotein</keyword>
<organism evidence="12 13">
    <name type="scientific">Pseudokineococcus marinus</name>
    <dbReference type="NCBI Taxonomy" id="351215"/>
    <lineage>
        <taxon>Bacteria</taxon>
        <taxon>Bacillati</taxon>
        <taxon>Actinomycetota</taxon>
        <taxon>Actinomycetes</taxon>
        <taxon>Kineosporiales</taxon>
        <taxon>Kineosporiaceae</taxon>
        <taxon>Pseudokineococcus</taxon>
    </lineage>
</organism>
<accession>A0A849BNF8</accession>
<dbReference type="InterPro" id="IPR011006">
    <property type="entry name" value="CheY-like_superfamily"/>
</dbReference>
<evidence type="ECO:0000256" key="7">
    <source>
        <dbReference type="ARBA" id="ARBA00023159"/>
    </source>
</evidence>
<reference evidence="12 13" key="1">
    <citation type="submission" date="2020-05" db="EMBL/GenBank/DDBJ databases">
        <title>MicrobeNet Type strains.</title>
        <authorList>
            <person name="Nicholson A.C."/>
        </authorList>
    </citation>
    <scope>NUCLEOTIDE SEQUENCE [LARGE SCALE GENOMIC DNA]</scope>
    <source>
        <strain evidence="12 13">JCM 14547</strain>
    </source>
</reference>
<dbReference type="SUPFAM" id="SSF52172">
    <property type="entry name" value="CheY-like"/>
    <property type="match status" value="1"/>
</dbReference>
<comment type="subcellular location">
    <subcellularLocation>
        <location evidence="1 9">Cytoplasm</location>
    </subcellularLocation>
</comment>
<dbReference type="SMART" id="SM00448">
    <property type="entry name" value="REC"/>
    <property type="match status" value="1"/>
</dbReference>
<dbReference type="PROSITE" id="PS50110">
    <property type="entry name" value="RESPONSE_REGULATORY"/>
    <property type="match status" value="1"/>
</dbReference>
<evidence type="ECO:0000313" key="13">
    <source>
        <dbReference type="Proteomes" id="UP000555552"/>
    </source>
</evidence>
<proteinExistence type="predicted"/>
<name>A0A849BNF8_9ACTN</name>
<feature type="domain" description="Response regulatory" evidence="11">
    <location>
        <begin position="15"/>
        <end position="134"/>
    </location>
</feature>
<dbReference type="GO" id="GO:0003677">
    <property type="term" value="F:DNA binding"/>
    <property type="evidence" value="ECO:0007669"/>
    <property type="project" value="UniProtKB-KW"/>
</dbReference>
<evidence type="ECO:0000313" key="12">
    <source>
        <dbReference type="EMBL" id="NNH22342.1"/>
    </source>
</evidence>
<dbReference type="GO" id="GO:0003700">
    <property type="term" value="F:DNA-binding transcription factor activity"/>
    <property type="evidence" value="ECO:0007669"/>
    <property type="project" value="InterPro"/>
</dbReference>
<dbReference type="Pfam" id="PF00072">
    <property type="entry name" value="Response_reg"/>
    <property type="match status" value="1"/>
</dbReference>
<keyword evidence="2 9" id="KW-0963">Cytoplasm</keyword>
<evidence type="ECO:0000256" key="5">
    <source>
        <dbReference type="ARBA" id="ARBA00023015"/>
    </source>
</evidence>
<dbReference type="InterPro" id="IPR001789">
    <property type="entry name" value="Sig_transdc_resp-reg_receiver"/>
</dbReference>
<keyword evidence="8 9" id="KW-0804">Transcription</keyword>
<dbReference type="EMBL" id="JABEMA010000034">
    <property type="protein sequence ID" value="NNH22342.1"/>
    <property type="molecule type" value="Genomic_DNA"/>
</dbReference>
<evidence type="ECO:0000256" key="8">
    <source>
        <dbReference type="ARBA" id="ARBA00023163"/>
    </source>
</evidence>
<evidence type="ECO:0000256" key="2">
    <source>
        <dbReference type="ARBA" id="ARBA00022490"/>
    </source>
</evidence>
<evidence type="ECO:0000259" key="11">
    <source>
        <dbReference type="PROSITE" id="PS50110"/>
    </source>
</evidence>
<evidence type="ECO:0000256" key="9">
    <source>
        <dbReference type="PIRNR" id="PIRNR006171"/>
    </source>
</evidence>
<keyword evidence="6 9" id="KW-0238">DNA-binding</keyword>
<dbReference type="GO" id="GO:0005737">
    <property type="term" value="C:cytoplasm"/>
    <property type="evidence" value="ECO:0007669"/>
    <property type="project" value="UniProtKB-SubCell"/>
</dbReference>
<comment type="caution">
    <text evidence="12">The sequence shown here is derived from an EMBL/GenBank/DDBJ whole genome shotgun (WGS) entry which is preliminary data.</text>
</comment>
<keyword evidence="13" id="KW-1185">Reference proteome</keyword>
<feature type="modified residue" description="4-aspartylphosphate" evidence="10">
    <location>
        <position position="69"/>
    </location>
</feature>
<keyword evidence="5 9" id="KW-0805">Transcription regulation</keyword>
<dbReference type="InterPro" id="IPR024187">
    <property type="entry name" value="Sig_transdc_resp-reg_cit/mal"/>
</dbReference>
<evidence type="ECO:0000256" key="3">
    <source>
        <dbReference type="ARBA" id="ARBA00022553"/>
    </source>
</evidence>
<dbReference type="InterPro" id="IPR051271">
    <property type="entry name" value="2C-system_Tx_regulators"/>
</dbReference>
<dbReference type="Proteomes" id="UP000555552">
    <property type="component" value="Unassembled WGS sequence"/>
</dbReference>
<dbReference type="RefSeq" id="WP_171202188.1">
    <property type="nucleotide sequence ID" value="NZ_BAAANP010000002.1"/>
</dbReference>
<dbReference type="PIRSF" id="PIRSF006171">
    <property type="entry name" value="RR_citrat_malat"/>
    <property type="match status" value="1"/>
</dbReference>
<dbReference type="PANTHER" id="PTHR45526:SF1">
    <property type="entry name" value="TRANSCRIPTIONAL REGULATORY PROTEIN DCUR-RELATED"/>
    <property type="match status" value="1"/>
</dbReference>
<evidence type="ECO:0000256" key="1">
    <source>
        <dbReference type="ARBA" id="ARBA00004496"/>
    </source>
</evidence>
<gene>
    <name evidence="12" type="ORF">HLB09_04420</name>
</gene>